<name>A0A8S5PR90_9CAUD</name>
<accession>A0A8S5PR90</accession>
<organism evidence="2">
    <name type="scientific">Podoviridae sp. ctdKF3</name>
    <dbReference type="NCBI Taxonomy" id="2825261"/>
    <lineage>
        <taxon>Viruses</taxon>
        <taxon>Duplodnaviria</taxon>
        <taxon>Heunggongvirae</taxon>
        <taxon>Uroviricota</taxon>
        <taxon>Caudoviricetes</taxon>
    </lineage>
</organism>
<feature type="coiled-coil region" evidence="1">
    <location>
        <begin position="30"/>
        <end position="57"/>
    </location>
</feature>
<protein>
    <submittedName>
        <fullName evidence="2">Uncharacterized protein</fullName>
    </submittedName>
</protein>
<dbReference type="EMBL" id="BK015485">
    <property type="protein sequence ID" value="DAE09288.1"/>
    <property type="molecule type" value="Genomic_DNA"/>
</dbReference>
<evidence type="ECO:0000313" key="2">
    <source>
        <dbReference type="EMBL" id="DAE09288.1"/>
    </source>
</evidence>
<proteinExistence type="predicted"/>
<evidence type="ECO:0000256" key="1">
    <source>
        <dbReference type="SAM" id="Coils"/>
    </source>
</evidence>
<keyword evidence="1" id="KW-0175">Coiled coil</keyword>
<reference evidence="2" key="1">
    <citation type="journal article" date="2021" name="Proc. Natl. Acad. Sci. U.S.A.">
        <title>A Catalog of Tens of Thousands of Viruses from Human Metagenomes Reveals Hidden Associations with Chronic Diseases.</title>
        <authorList>
            <person name="Tisza M.J."/>
            <person name="Buck C.B."/>
        </authorList>
    </citation>
    <scope>NUCLEOTIDE SEQUENCE</scope>
    <source>
        <strain evidence="2">CtdKF3</strain>
    </source>
</reference>
<sequence>MCDKNCKNCTCQDDTITIKKSVYNHLIKTSNVVRTRNRELEEQCKEWKHKLIKTKKLNRKQKRLIRSCIQVALMHDDFSELHYNDCMELLRFLK</sequence>